<evidence type="ECO:0000313" key="2">
    <source>
        <dbReference type="EMBL" id="KAH3774171.1"/>
    </source>
</evidence>
<dbReference type="OrthoDB" id="6077994at2759"/>
<evidence type="ECO:0000313" key="3">
    <source>
        <dbReference type="Proteomes" id="UP000828390"/>
    </source>
</evidence>
<proteinExistence type="predicted"/>
<dbReference type="SUPFAM" id="SSF50729">
    <property type="entry name" value="PH domain-like"/>
    <property type="match status" value="1"/>
</dbReference>
<dbReference type="AlphaFoldDB" id="A0A9D4IG52"/>
<gene>
    <name evidence="2" type="ORF">DPMN_175545</name>
</gene>
<reference evidence="2" key="1">
    <citation type="journal article" date="2019" name="bioRxiv">
        <title>The Genome of the Zebra Mussel, Dreissena polymorpha: A Resource for Invasive Species Research.</title>
        <authorList>
            <person name="McCartney M.A."/>
            <person name="Auch B."/>
            <person name="Kono T."/>
            <person name="Mallez S."/>
            <person name="Zhang Y."/>
            <person name="Obille A."/>
            <person name="Becker A."/>
            <person name="Abrahante J.E."/>
            <person name="Garbe J."/>
            <person name="Badalamenti J.P."/>
            <person name="Herman A."/>
            <person name="Mangelson H."/>
            <person name="Liachko I."/>
            <person name="Sullivan S."/>
            <person name="Sone E.D."/>
            <person name="Koren S."/>
            <person name="Silverstein K.A.T."/>
            <person name="Beckman K.B."/>
            <person name="Gohl D.M."/>
        </authorList>
    </citation>
    <scope>NUCLEOTIDE SEQUENCE</scope>
    <source>
        <strain evidence="2">Duluth1</strain>
        <tissue evidence="2">Whole animal</tissue>
    </source>
</reference>
<reference evidence="2" key="2">
    <citation type="submission" date="2020-11" db="EMBL/GenBank/DDBJ databases">
        <authorList>
            <person name="McCartney M.A."/>
            <person name="Auch B."/>
            <person name="Kono T."/>
            <person name="Mallez S."/>
            <person name="Becker A."/>
            <person name="Gohl D.M."/>
            <person name="Silverstein K.A.T."/>
            <person name="Koren S."/>
            <person name="Bechman K.B."/>
            <person name="Herman A."/>
            <person name="Abrahante J.E."/>
            <person name="Garbe J."/>
        </authorList>
    </citation>
    <scope>NUCLEOTIDE SEQUENCE</scope>
    <source>
        <strain evidence="2">Duluth1</strain>
        <tissue evidence="2">Whole animal</tissue>
    </source>
</reference>
<evidence type="ECO:0000259" key="1">
    <source>
        <dbReference type="PROSITE" id="PS50003"/>
    </source>
</evidence>
<dbReference type="PROSITE" id="PS50003">
    <property type="entry name" value="PH_DOMAIN"/>
    <property type="match status" value="1"/>
</dbReference>
<dbReference type="Proteomes" id="UP000828390">
    <property type="component" value="Unassembled WGS sequence"/>
</dbReference>
<comment type="caution">
    <text evidence="2">The sequence shown here is derived from an EMBL/GenBank/DDBJ whole genome shotgun (WGS) entry which is preliminary data.</text>
</comment>
<protein>
    <recommendedName>
        <fullName evidence="1">PH domain-containing protein</fullName>
    </recommendedName>
</protein>
<dbReference type="EMBL" id="JAIWYP010000009">
    <property type="protein sequence ID" value="KAH3774171.1"/>
    <property type="molecule type" value="Genomic_DNA"/>
</dbReference>
<dbReference type="Gene3D" id="2.30.29.30">
    <property type="entry name" value="Pleckstrin-homology domain (PH domain)/Phosphotyrosine-binding domain (PTB)"/>
    <property type="match status" value="1"/>
</dbReference>
<keyword evidence="3" id="KW-1185">Reference proteome</keyword>
<dbReference type="InterPro" id="IPR001849">
    <property type="entry name" value="PH_domain"/>
</dbReference>
<organism evidence="2 3">
    <name type="scientific">Dreissena polymorpha</name>
    <name type="common">Zebra mussel</name>
    <name type="synonym">Mytilus polymorpha</name>
    <dbReference type="NCBI Taxonomy" id="45954"/>
    <lineage>
        <taxon>Eukaryota</taxon>
        <taxon>Metazoa</taxon>
        <taxon>Spiralia</taxon>
        <taxon>Lophotrochozoa</taxon>
        <taxon>Mollusca</taxon>
        <taxon>Bivalvia</taxon>
        <taxon>Autobranchia</taxon>
        <taxon>Heteroconchia</taxon>
        <taxon>Euheterodonta</taxon>
        <taxon>Imparidentia</taxon>
        <taxon>Neoheterodontei</taxon>
        <taxon>Myida</taxon>
        <taxon>Dreissenoidea</taxon>
        <taxon>Dreissenidae</taxon>
        <taxon>Dreissena</taxon>
    </lineage>
</organism>
<dbReference type="InterPro" id="IPR011993">
    <property type="entry name" value="PH-like_dom_sf"/>
</dbReference>
<dbReference type="CDD" id="cd00821">
    <property type="entry name" value="PH"/>
    <property type="match status" value="1"/>
</dbReference>
<sequence>MVGRQVILSGDLDVKSPSTFIRGWRPNPWRTQTVELVLQNGVHYLSIYEKNTTKSTKFEDFELKDITEVTMVPSKTHAHAFHIVSGGAPIIVLSGETSMVSRKWIWAFRKALFPRENIAETKKLFLRLVPNADTTRLNLALGIYTVEVSAVAMEMTFTSDVDRACTPVVPFSAVVPTLGQLRLPLTTLGRVTERGSDDNALVVVETNPDISEHGALSLYFATTDGSHESRSKVISVFKKALFQATNNLHDCITYSNWDFDDQL</sequence>
<feature type="domain" description="PH" evidence="1">
    <location>
        <begin position="5"/>
        <end position="113"/>
    </location>
</feature>
<name>A0A9D4IG52_DREPO</name>
<accession>A0A9D4IG52</accession>